<dbReference type="Proteomes" id="UP001499854">
    <property type="component" value="Unassembled WGS sequence"/>
</dbReference>
<evidence type="ECO:0000313" key="2">
    <source>
        <dbReference type="Proteomes" id="UP001499854"/>
    </source>
</evidence>
<sequence>MKSGSWATMPSFDHRRVPPLPPDSLVVRHVEESGRTARDYDFGELPVPEPLRRSLAELFASRVGPDGTWRQLISSREVWVYLTMFCRFLADQDEPVNDVEDISAAVWAAFRLSRPSNTSGGKQVVKIQALLRGHPRLPAETRELMAKRGVYQKAKETAYSPEEFDRIKTVVTRRFRTALFRIRENQQHLDRWRAGEFAADSDQWRLGAELDHIARTGRAATYVGKDGRMRVTTQAGRILGGTNAEATWKRLFLDSEEGAALIMLMIATYGWNSTTVQELEVPEPSPDAGADGQLIYRLELQKRRRHIPNRYETRNLADFGADSPGRLITQAIEATAPARSALAALGRPSNHLVLWHSAWMDEAMFRTGLPENVIEHMQEEMGLERPANARRLRKTVLIGKREPVLQSQDVHDSVYVVSDPRTAAEAAEVIEAGIGEAVQVAQTAFAAKVSRSDVPADMDTATACCTDYTASPFGGSGSPCRASFLLCTGCPNAVVTLRHLPRLAYLLSALSDLSSVLPSPVWEADWRGHHRRLLELRARPEFTDTEWSDALEQATGEDREIIDTLLNRGFDA</sequence>
<organism evidence="1 2">
    <name type="scientific">Catenulispora subtropica</name>
    <dbReference type="NCBI Taxonomy" id="450798"/>
    <lineage>
        <taxon>Bacteria</taxon>
        <taxon>Bacillati</taxon>
        <taxon>Actinomycetota</taxon>
        <taxon>Actinomycetes</taxon>
        <taxon>Catenulisporales</taxon>
        <taxon>Catenulisporaceae</taxon>
        <taxon>Catenulispora</taxon>
    </lineage>
</organism>
<keyword evidence="2" id="KW-1185">Reference proteome</keyword>
<gene>
    <name evidence="1" type="ORF">GCM10009838_20640</name>
</gene>
<name>A0ABN2R4Z5_9ACTN</name>
<evidence type="ECO:0000313" key="1">
    <source>
        <dbReference type="EMBL" id="GAA1963469.1"/>
    </source>
</evidence>
<accession>A0ABN2R4Z5</accession>
<comment type="caution">
    <text evidence="1">The sequence shown here is derived from an EMBL/GenBank/DDBJ whole genome shotgun (WGS) entry which is preliminary data.</text>
</comment>
<protein>
    <recommendedName>
        <fullName evidence="3">Core-binding (CB) domain-containing protein</fullName>
    </recommendedName>
</protein>
<proteinExistence type="predicted"/>
<evidence type="ECO:0008006" key="3">
    <source>
        <dbReference type="Google" id="ProtNLM"/>
    </source>
</evidence>
<dbReference type="RefSeq" id="WP_344656726.1">
    <property type="nucleotide sequence ID" value="NZ_BAAAQM010000009.1"/>
</dbReference>
<dbReference type="EMBL" id="BAAAQM010000009">
    <property type="protein sequence ID" value="GAA1963469.1"/>
    <property type="molecule type" value="Genomic_DNA"/>
</dbReference>
<reference evidence="1 2" key="1">
    <citation type="journal article" date="2019" name="Int. J. Syst. Evol. Microbiol.">
        <title>The Global Catalogue of Microorganisms (GCM) 10K type strain sequencing project: providing services to taxonomists for standard genome sequencing and annotation.</title>
        <authorList>
            <consortium name="The Broad Institute Genomics Platform"/>
            <consortium name="The Broad Institute Genome Sequencing Center for Infectious Disease"/>
            <person name="Wu L."/>
            <person name="Ma J."/>
        </authorList>
    </citation>
    <scope>NUCLEOTIDE SEQUENCE [LARGE SCALE GENOMIC DNA]</scope>
    <source>
        <strain evidence="1 2">JCM 16013</strain>
    </source>
</reference>